<reference evidence="5 6" key="2">
    <citation type="journal article" date="2018" name="Elife">
        <title>Firefly genomes illuminate parallel origins of bioluminescence in beetles.</title>
        <authorList>
            <person name="Fallon T.R."/>
            <person name="Lower S.E."/>
            <person name="Chang C.H."/>
            <person name="Bessho-Uehara M."/>
            <person name="Martin G.J."/>
            <person name="Bewick A.J."/>
            <person name="Behringer M."/>
            <person name="Debat H.J."/>
            <person name="Wong I."/>
            <person name="Day J.C."/>
            <person name="Suvorov A."/>
            <person name="Silva C.J."/>
            <person name="Stanger-Hall K.F."/>
            <person name="Hall D.W."/>
            <person name="Schmitz R.J."/>
            <person name="Nelson D.R."/>
            <person name="Lewis S.M."/>
            <person name="Shigenobu S."/>
            <person name="Bybee S.M."/>
            <person name="Larracuente A.M."/>
            <person name="Oba Y."/>
            <person name="Weng J.K."/>
        </authorList>
    </citation>
    <scope>NUCLEOTIDE SEQUENCE [LARGE SCALE GENOMIC DNA]</scope>
    <source>
        <strain evidence="5">1611_PpyrPB1</strain>
        <tissue evidence="5">Whole body</tissue>
    </source>
</reference>
<evidence type="ECO:0000256" key="3">
    <source>
        <dbReference type="ARBA" id="ARBA00030733"/>
    </source>
</evidence>
<accession>A0A1Y1L595</accession>
<dbReference type="PANTHER" id="PTHR31905:SF2">
    <property type="entry name" value="PROTEIN MIX23"/>
    <property type="match status" value="1"/>
</dbReference>
<dbReference type="InParanoid" id="A0A1Y1L595"/>
<keyword evidence="6" id="KW-1185">Reference proteome</keyword>
<reference evidence="4" key="1">
    <citation type="journal article" date="2016" name="Sci. Rep.">
        <title>Molecular characterization of firefly nuptial gifts: a multi-omics approach sheds light on postcopulatory sexual selection.</title>
        <authorList>
            <person name="Al-Wathiqui N."/>
            <person name="Fallon T.R."/>
            <person name="South A."/>
            <person name="Weng J.K."/>
            <person name="Lewis S.M."/>
        </authorList>
    </citation>
    <scope>NUCLEOTIDE SEQUENCE</scope>
</reference>
<dbReference type="GO" id="GO:0005758">
    <property type="term" value="C:mitochondrial intermembrane space"/>
    <property type="evidence" value="ECO:0007669"/>
    <property type="project" value="InterPro"/>
</dbReference>
<dbReference type="EMBL" id="VVIM01000002">
    <property type="protein sequence ID" value="KAB0802142.1"/>
    <property type="molecule type" value="Genomic_DNA"/>
</dbReference>
<evidence type="ECO:0000313" key="5">
    <source>
        <dbReference type="EMBL" id="KAB0802142.1"/>
    </source>
</evidence>
<protein>
    <recommendedName>
        <fullName evidence="2">Protein MIX23</fullName>
    </recommendedName>
    <alternativeName>
        <fullName evidence="3">Coiled-coil domain-containing protein 58</fullName>
    </alternativeName>
</protein>
<dbReference type="Proteomes" id="UP000327044">
    <property type="component" value="Unassembled WGS sequence"/>
</dbReference>
<dbReference type="PANTHER" id="PTHR31905">
    <property type="entry name" value="COILED-COIL DOMAIN-CONTAINING PROTEIN 58"/>
    <property type="match status" value="1"/>
</dbReference>
<evidence type="ECO:0000256" key="2">
    <source>
        <dbReference type="ARBA" id="ARBA00024228"/>
    </source>
</evidence>
<dbReference type="Pfam" id="PF09774">
    <property type="entry name" value="MIX23"/>
    <property type="match status" value="1"/>
</dbReference>
<dbReference type="InterPro" id="IPR019171">
    <property type="entry name" value="MIX23"/>
</dbReference>
<organism evidence="4">
    <name type="scientific">Photinus pyralis</name>
    <name type="common">Common eastern firefly</name>
    <name type="synonym">Lampyris pyralis</name>
    <dbReference type="NCBI Taxonomy" id="7054"/>
    <lineage>
        <taxon>Eukaryota</taxon>
        <taxon>Metazoa</taxon>
        <taxon>Ecdysozoa</taxon>
        <taxon>Arthropoda</taxon>
        <taxon>Hexapoda</taxon>
        <taxon>Insecta</taxon>
        <taxon>Pterygota</taxon>
        <taxon>Neoptera</taxon>
        <taxon>Endopterygota</taxon>
        <taxon>Coleoptera</taxon>
        <taxon>Polyphaga</taxon>
        <taxon>Elateriformia</taxon>
        <taxon>Elateroidea</taxon>
        <taxon>Lampyridae</taxon>
        <taxon>Lampyrinae</taxon>
        <taxon>Photinus</taxon>
    </lineage>
</organism>
<evidence type="ECO:0000313" key="6">
    <source>
        <dbReference type="Proteomes" id="UP000327044"/>
    </source>
</evidence>
<sequence length="135" mass="15748">MECSDFSEFQETLKNMRRVDDIIINTLNSVIPTDSFNPDAAKACKDLHNQLVEGNQHRKSAITKCINLSAEKLKHFREQRDTDPSTDQSLKSRNLLRAEQTKLRMLQVELSVEDLVEERSSKVFQERCRKYYKPS</sequence>
<dbReference type="FunCoup" id="A0A1Y1L595">
    <property type="interactions" value="1025"/>
</dbReference>
<reference evidence="5" key="3">
    <citation type="submission" date="2019-08" db="EMBL/GenBank/DDBJ databases">
        <authorList>
            <consortium name="Photinus pyralis genome working group"/>
            <person name="Fallon T.R."/>
            <person name="Sander Lower S.E."/>
            <person name="Weng J.-K."/>
        </authorList>
    </citation>
    <scope>NUCLEOTIDE SEQUENCE</scope>
    <source>
        <strain evidence="5">1611_PpyrPB1</strain>
        <tissue evidence="5">Whole body</tissue>
    </source>
</reference>
<evidence type="ECO:0000256" key="1">
    <source>
        <dbReference type="ARBA" id="ARBA00024204"/>
    </source>
</evidence>
<gene>
    <name evidence="5" type="ORF">PPYR_04328</name>
</gene>
<dbReference type="AlphaFoldDB" id="A0A1Y1L595"/>
<dbReference type="EMBL" id="GEZM01064505">
    <property type="protein sequence ID" value="JAV68754.1"/>
    <property type="molecule type" value="Transcribed_RNA"/>
</dbReference>
<evidence type="ECO:0000313" key="4">
    <source>
        <dbReference type="EMBL" id="JAV68754.1"/>
    </source>
</evidence>
<name>A0A1Y1L595_PHOPY</name>
<comment type="similarity">
    <text evidence="1">Belongs to the MIX23 family.</text>
</comment>
<dbReference type="OrthoDB" id="5593818at2759"/>
<proteinExistence type="inferred from homology"/>